<reference evidence="1 2" key="1">
    <citation type="journal article" date="2018" name="Plant J.">
        <title>Genome sequences of Chlorella sorokiniana UTEX 1602 and Micractinium conductrix SAG 241.80: implications to maltose excretion by a green alga.</title>
        <authorList>
            <person name="Arriola M.B."/>
            <person name="Velmurugan N."/>
            <person name="Zhang Y."/>
            <person name="Plunkett M.H."/>
            <person name="Hondzo H."/>
            <person name="Barney B.M."/>
        </authorList>
    </citation>
    <scope>NUCLEOTIDE SEQUENCE [LARGE SCALE GENOMIC DNA]</scope>
    <source>
        <strain evidence="1 2">SAG 241.80</strain>
    </source>
</reference>
<keyword evidence="2" id="KW-1185">Reference proteome</keyword>
<accession>A0A2P6VGP6</accession>
<proteinExistence type="predicted"/>
<name>A0A2P6VGP6_9CHLO</name>
<evidence type="ECO:0000313" key="2">
    <source>
        <dbReference type="Proteomes" id="UP000239649"/>
    </source>
</evidence>
<organism evidence="1 2">
    <name type="scientific">Micractinium conductrix</name>
    <dbReference type="NCBI Taxonomy" id="554055"/>
    <lineage>
        <taxon>Eukaryota</taxon>
        <taxon>Viridiplantae</taxon>
        <taxon>Chlorophyta</taxon>
        <taxon>core chlorophytes</taxon>
        <taxon>Trebouxiophyceae</taxon>
        <taxon>Chlorellales</taxon>
        <taxon>Chlorellaceae</taxon>
        <taxon>Chlorella clade</taxon>
        <taxon>Micractinium</taxon>
    </lineage>
</organism>
<protein>
    <submittedName>
        <fullName evidence="1">PDGF-and VEGF-receptor isoform A</fullName>
    </submittedName>
</protein>
<sequence length="116" mass="12580">MCLEYGKQRQLMQGLLLHGTPLGAAGRAGKQVTSQSPAPVLHFFSTEAAPCNLQDATRTASLLQLLMSVPGKQQPQRFHAWAMPACPPVSVGQVSYLTVSPALLFCPYHEEEGQFI</sequence>
<dbReference type="Proteomes" id="UP000239649">
    <property type="component" value="Unassembled WGS sequence"/>
</dbReference>
<comment type="caution">
    <text evidence="1">The sequence shown here is derived from an EMBL/GenBank/DDBJ whole genome shotgun (WGS) entry which is preliminary data.</text>
</comment>
<dbReference type="AlphaFoldDB" id="A0A2P6VGP6"/>
<evidence type="ECO:0000313" key="1">
    <source>
        <dbReference type="EMBL" id="PSC73247.1"/>
    </source>
</evidence>
<gene>
    <name evidence="1" type="ORF">C2E20_3290</name>
</gene>
<dbReference type="EMBL" id="LHPF02000007">
    <property type="protein sequence ID" value="PSC73247.1"/>
    <property type="molecule type" value="Genomic_DNA"/>
</dbReference>